<accession>A0A077Z4X0</accession>
<dbReference type="Proteomes" id="UP000030665">
    <property type="component" value="Unassembled WGS sequence"/>
</dbReference>
<evidence type="ECO:0000313" key="1">
    <source>
        <dbReference type="EMBL" id="CDW55547.1"/>
    </source>
</evidence>
<gene>
    <name evidence="1" type="ORF">TTRE_0000382001</name>
</gene>
<dbReference type="EMBL" id="HG805963">
    <property type="protein sequence ID" value="CDW55547.1"/>
    <property type="molecule type" value="Genomic_DNA"/>
</dbReference>
<protein>
    <submittedName>
        <fullName evidence="1">Uncharacterized protein</fullName>
    </submittedName>
</protein>
<sequence>MYNTPSPKYFLAGQGYLLAGLKGGVAYRDDFCIKPEEWTCDTACVKFLGFVFDKNSCRPDPSMFEIIKASNLSVEGTKEFRATTPFTFKKASTLCLDKPLSACSRQKKKISQLWCAGHLLRCLIERPWSSNNASLIPWLRKAIAHRLYVLTCAEKKYC</sequence>
<proteinExistence type="predicted"/>
<keyword evidence="2" id="KW-1185">Reference proteome</keyword>
<name>A0A077Z4X0_TRITR</name>
<evidence type="ECO:0000313" key="2">
    <source>
        <dbReference type="Proteomes" id="UP000030665"/>
    </source>
</evidence>
<reference evidence="1" key="2">
    <citation type="submission" date="2014-03" db="EMBL/GenBank/DDBJ databases">
        <title>The whipworm genome and dual-species transcriptomics of an intimate host-pathogen interaction.</title>
        <authorList>
            <person name="Foth B.J."/>
            <person name="Tsai I.J."/>
            <person name="Reid A.J."/>
            <person name="Bancroft A.J."/>
            <person name="Nichol S."/>
            <person name="Tracey A."/>
            <person name="Holroyd N."/>
            <person name="Cotton J.A."/>
            <person name="Stanley E.J."/>
            <person name="Zarowiecki M."/>
            <person name="Liu J.Z."/>
            <person name="Huckvale T."/>
            <person name="Cooper P.J."/>
            <person name="Grencis R.K."/>
            <person name="Berriman M."/>
        </authorList>
    </citation>
    <scope>NUCLEOTIDE SEQUENCE [LARGE SCALE GENOMIC DNA]</scope>
</reference>
<reference evidence="1" key="1">
    <citation type="submission" date="2014-01" db="EMBL/GenBank/DDBJ databases">
        <authorList>
            <person name="Aslett M."/>
        </authorList>
    </citation>
    <scope>NUCLEOTIDE SEQUENCE</scope>
</reference>
<dbReference type="AlphaFoldDB" id="A0A077Z4X0"/>
<organism evidence="1 2">
    <name type="scientific">Trichuris trichiura</name>
    <name type="common">Whipworm</name>
    <name type="synonym">Trichocephalus trichiurus</name>
    <dbReference type="NCBI Taxonomy" id="36087"/>
    <lineage>
        <taxon>Eukaryota</taxon>
        <taxon>Metazoa</taxon>
        <taxon>Ecdysozoa</taxon>
        <taxon>Nematoda</taxon>
        <taxon>Enoplea</taxon>
        <taxon>Dorylaimia</taxon>
        <taxon>Trichinellida</taxon>
        <taxon>Trichuridae</taxon>
        <taxon>Trichuris</taxon>
    </lineage>
</organism>